<evidence type="ECO:0000256" key="12">
    <source>
        <dbReference type="ARBA" id="ARBA00048329"/>
    </source>
</evidence>
<feature type="region of interest" description="Disordered" evidence="16">
    <location>
        <begin position="912"/>
        <end position="1037"/>
    </location>
</feature>
<dbReference type="SMART" id="SM00220">
    <property type="entry name" value="S_TKc"/>
    <property type="match status" value="1"/>
</dbReference>
<dbReference type="InterPro" id="IPR035779">
    <property type="entry name" value="MLK1-3_SH3"/>
</dbReference>
<dbReference type="CDD" id="cd12059">
    <property type="entry name" value="SH3_MLK1-3"/>
    <property type="match status" value="1"/>
</dbReference>
<evidence type="ECO:0000256" key="11">
    <source>
        <dbReference type="ARBA" id="ARBA00047559"/>
    </source>
</evidence>
<feature type="binding site" evidence="14">
    <location>
        <position position="143"/>
    </location>
    <ligand>
        <name>ATP</name>
        <dbReference type="ChEBI" id="CHEBI:30616"/>
    </ligand>
</feature>
<feature type="compositionally biased region" description="Low complexity" evidence="16">
    <location>
        <begin position="793"/>
        <end position="806"/>
    </location>
</feature>
<keyword evidence="6" id="KW-0808">Transferase</keyword>
<evidence type="ECO:0000256" key="5">
    <source>
        <dbReference type="ARBA" id="ARBA00022527"/>
    </source>
</evidence>
<dbReference type="InterPro" id="IPR017441">
    <property type="entry name" value="Protein_kinase_ATP_BS"/>
</dbReference>
<dbReference type="GeneID" id="110975152"/>
<dbReference type="InterPro" id="IPR011009">
    <property type="entry name" value="Kinase-like_dom_sf"/>
</dbReference>
<accession>A0A8B7XS73</accession>
<dbReference type="Proteomes" id="UP000694845">
    <property type="component" value="Unplaced"/>
</dbReference>
<comment type="similarity">
    <text evidence="2">Belongs to the protein kinase superfamily. STE Ser/Thr protein kinase family. MAP kinase kinase kinase subfamily.</text>
</comment>
<evidence type="ECO:0000256" key="9">
    <source>
        <dbReference type="ARBA" id="ARBA00022777"/>
    </source>
</evidence>
<dbReference type="PROSITE" id="PS00108">
    <property type="entry name" value="PROTEIN_KINASE_ST"/>
    <property type="match status" value="1"/>
</dbReference>
<dbReference type="Pfam" id="PF07714">
    <property type="entry name" value="PK_Tyr_Ser-Thr"/>
    <property type="match status" value="1"/>
</dbReference>
<comment type="catalytic activity">
    <reaction evidence="12">
        <text>L-seryl-[protein] + ATP = O-phospho-L-seryl-[protein] + ADP + H(+)</text>
        <dbReference type="Rhea" id="RHEA:17989"/>
        <dbReference type="Rhea" id="RHEA-COMP:9863"/>
        <dbReference type="Rhea" id="RHEA-COMP:11604"/>
        <dbReference type="ChEBI" id="CHEBI:15378"/>
        <dbReference type="ChEBI" id="CHEBI:29999"/>
        <dbReference type="ChEBI" id="CHEBI:30616"/>
        <dbReference type="ChEBI" id="CHEBI:83421"/>
        <dbReference type="ChEBI" id="CHEBI:456216"/>
        <dbReference type="EC" id="2.7.11.25"/>
    </reaction>
</comment>
<evidence type="ECO:0000256" key="13">
    <source>
        <dbReference type="PROSITE-ProRule" id="PRU00192"/>
    </source>
</evidence>
<evidence type="ECO:0000256" key="2">
    <source>
        <dbReference type="ARBA" id="ARBA00006529"/>
    </source>
</evidence>
<name>A0A8B7XS73_ACAPL</name>
<dbReference type="InterPro" id="IPR001452">
    <property type="entry name" value="SH3_domain"/>
</dbReference>
<evidence type="ECO:0000313" key="19">
    <source>
        <dbReference type="Proteomes" id="UP000694845"/>
    </source>
</evidence>
<evidence type="ECO:0000256" key="14">
    <source>
        <dbReference type="PROSITE-ProRule" id="PRU10141"/>
    </source>
</evidence>
<feature type="coiled-coil region" evidence="15">
    <location>
        <begin position="399"/>
        <end position="426"/>
    </location>
</feature>
<dbReference type="SUPFAM" id="SSF50044">
    <property type="entry name" value="SH3-domain"/>
    <property type="match status" value="1"/>
</dbReference>
<dbReference type="Pfam" id="PF00018">
    <property type="entry name" value="SH3_1"/>
    <property type="match status" value="1"/>
</dbReference>
<dbReference type="FunFam" id="3.30.200.20:FF:000085">
    <property type="entry name" value="Mitogen-activated protein kinase kinase kinase"/>
    <property type="match status" value="1"/>
</dbReference>
<dbReference type="SMART" id="SM00326">
    <property type="entry name" value="SH3"/>
    <property type="match status" value="1"/>
</dbReference>
<feature type="region of interest" description="Disordered" evidence="16">
    <location>
        <begin position="679"/>
        <end position="709"/>
    </location>
</feature>
<dbReference type="RefSeq" id="XP_022083042.1">
    <property type="nucleotide sequence ID" value="XM_022227350.1"/>
</dbReference>
<reference evidence="20" key="1">
    <citation type="submission" date="2025-08" db="UniProtKB">
        <authorList>
            <consortium name="RefSeq"/>
        </authorList>
    </citation>
    <scope>IDENTIFICATION</scope>
</reference>
<evidence type="ECO:0000256" key="8">
    <source>
        <dbReference type="ARBA" id="ARBA00022741"/>
    </source>
</evidence>
<dbReference type="OrthoDB" id="339325at2759"/>
<keyword evidence="9" id="KW-0418">Kinase</keyword>
<keyword evidence="19" id="KW-1185">Reference proteome</keyword>
<feature type="compositionally biased region" description="Basic residues" evidence="16">
    <location>
        <begin position="988"/>
        <end position="1001"/>
    </location>
</feature>
<dbReference type="CDD" id="cd14061">
    <property type="entry name" value="STKc_MLK"/>
    <property type="match status" value="1"/>
</dbReference>
<protein>
    <recommendedName>
        <fullName evidence="3">mitogen-activated protein kinase kinase kinase</fullName>
        <ecNumber evidence="3">2.7.11.25</ecNumber>
    </recommendedName>
</protein>
<evidence type="ECO:0000259" key="17">
    <source>
        <dbReference type="PROSITE" id="PS50002"/>
    </source>
</evidence>
<evidence type="ECO:0000256" key="16">
    <source>
        <dbReference type="SAM" id="MobiDB-lite"/>
    </source>
</evidence>
<dbReference type="PANTHER" id="PTHR44329:SF293">
    <property type="entry name" value="MITOGEN-ACTIVATED PROTEIN KINASE KINASE KINASE"/>
    <property type="match status" value="1"/>
</dbReference>
<dbReference type="InterPro" id="IPR051681">
    <property type="entry name" value="Ser/Thr_Kinases-Pseudokinases"/>
</dbReference>
<proteinExistence type="inferred from homology"/>
<dbReference type="PROSITE" id="PS50011">
    <property type="entry name" value="PROTEIN_KINASE_DOM"/>
    <property type="match status" value="1"/>
</dbReference>
<dbReference type="PANTHER" id="PTHR44329">
    <property type="entry name" value="SERINE/THREONINE-PROTEIN KINASE TNNI3K-RELATED"/>
    <property type="match status" value="1"/>
</dbReference>
<dbReference type="PROSITE" id="PS50002">
    <property type="entry name" value="SH3"/>
    <property type="match status" value="1"/>
</dbReference>
<dbReference type="InterPro" id="IPR036028">
    <property type="entry name" value="SH3-like_dom_sf"/>
</dbReference>
<dbReference type="InterPro" id="IPR000719">
    <property type="entry name" value="Prot_kinase_dom"/>
</dbReference>
<dbReference type="KEGG" id="aplc:110975152"/>
<gene>
    <name evidence="20" type="primary">LOC110975152</name>
</gene>
<feature type="domain" description="Protein kinase" evidence="18">
    <location>
        <begin position="116"/>
        <end position="388"/>
    </location>
</feature>
<keyword evidence="10 14" id="KW-0067">ATP-binding</keyword>
<dbReference type="Gene3D" id="3.30.200.20">
    <property type="entry name" value="Phosphorylase Kinase, domain 1"/>
    <property type="match status" value="1"/>
</dbReference>
<dbReference type="Gene3D" id="1.10.510.10">
    <property type="entry name" value="Transferase(Phosphotransferase) domain 1"/>
    <property type="match status" value="1"/>
</dbReference>
<evidence type="ECO:0000256" key="1">
    <source>
        <dbReference type="ARBA" id="ARBA00001946"/>
    </source>
</evidence>
<keyword evidence="4 13" id="KW-0728">SH3 domain</keyword>
<evidence type="ECO:0000256" key="4">
    <source>
        <dbReference type="ARBA" id="ARBA00022443"/>
    </source>
</evidence>
<keyword evidence="5" id="KW-0723">Serine/threonine-protein kinase</keyword>
<dbReference type="PROSITE" id="PS00107">
    <property type="entry name" value="PROTEIN_KINASE_ATP"/>
    <property type="match status" value="1"/>
</dbReference>
<evidence type="ECO:0000256" key="10">
    <source>
        <dbReference type="ARBA" id="ARBA00022840"/>
    </source>
</evidence>
<evidence type="ECO:0000256" key="7">
    <source>
        <dbReference type="ARBA" id="ARBA00022737"/>
    </source>
</evidence>
<dbReference type="EC" id="2.7.11.25" evidence="3"/>
<feature type="region of interest" description="Disordered" evidence="16">
    <location>
        <begin position="601"/>
        <end position="644"/>
    </location>
</feature>
<evidence type="ECO:0000313" key="20">
    <source>
        <dbReference type="RefSeq" id="XP_022083042.1"/>
    </source>
</evidence>
<feature type="domain" description="SH3" evidence="17">
    <location>
        <begin position="34"/>
        <end position="98"/>
    </location>
</feature>
<evidence type="ECO:0000256" key="15">
    <source>
        <dbReference type="SAM" id="Coils"/>
    </source>
</evidence>
<dbReference type="AlphaFoldDB" id="A0A8B7XS73"/>
<feature type="region of interest" description="Disordered" evidence="16">
    <location>
        <begin position="466"/>
        <end position="534"/>
    </location>
</feature>
<organism evidence="19 20">
    <name type="scientific">Acanthaster planci</name>
    <name type="common">Crown-of-thorns starfish</name>
    <dbReference type="NCBI Taxonomy" id="133434"/>
    <lineage>
        <taxon>Eukaryota</taxon>
        <taxon>Metazoa</taxon>
        <taxon>Echinodermata</taxon>
        <taxon>Eleutherozoa</taxon>
        <taxon>Asterozoa</taxon>
        <taxon>Asteroidea</taxon>
        <taxon>Valvatacea</taxon>
        <taxon>Valvatida</taxon>
        <taxon>Acanthasteridae</taxon>
        <taxon>Acanthaster</taxon>
    </lineage>
</organism>
<evidence type="ECO:0000259" key="18">
    <source>
        <dbReference type="PROSITE" id="PS50011"/>
    </source>
</evidence>
<dbReference type="InterPro" id="IPR001245">
    <property type="entry name" value="Ser-Thr/Tyr_kinase_cat_dom"/>
</dbReference>
<dbReference type="GO" id="GO:0005524">
    <property type="term" value="F:ATP binding"/>
    <property type="evidence" value="ECO:0007669"/>
    <property type="project" value="UniProtKB-UniRule"/>
</dbReference>
<dbReference type="FunFam" id="1.10.510.10:FF:000076">
    <property type="entry name" value="Mitogen-activated protein kinase kinase kinase"/>
    <property type="match status" value="1"/>
</dbReference>
<dbReference type="GO" id="GO:0004706">
    <property type="term" value="F:JUN kinase kinase kinase activity"/>
    <property type="evidence" value="ECO:0007669"/>
    <property type="project" value="TreeGrafter"/>
</dbReference>
<comment type="cofactor">
    <cofactor evidence="1">
        <name>Mg(2+)</name>
        <dbReference type="ChEBI" id="CHEBI:18420"/>
    </cofactor>
</comment>
<evidence type="ECO:0000256" key="6">
    <source>
        <dbReference type="ARBA" id="ARBA00022679"/>
    </source>
</evidence>
<dbReference type="OMA" id="YLTPQNQ"/>
<keyword evidence="7" id="KW-0677">Repeat</keyword>
<feature type="compositionally biased region" description="Basic residues" evidence="16">
    <location>
        <begin position="475"/>
        <end position="492"/>
    </location>
</feature>
<comment type="catalytic activity">
    <reaction evidence="11">
        <text>L-threonyl-[protein] + ATP = O-phospho-L-threonyl-[protein] + ADP + H(+)</text>
        <dbReference type="Rhea" id="RHEA:46608"/>
        <dbReference type="Rhea" id="RHEA-COMP:11060"/>
        <dbReference type="Rhea" id="RHEA-COMP:11605"/>
        <dbReference type="ChEBI" id="CHEBI:15378"/>
        <dbReference type="ChEBI" id="CHEBI:30013"/>
        <dbReference type="ChEBI" id="CHEBI:30616"/>
        <dbReference type="ChEBI" id="CHEBI:61977"/>
        <dbReference type="ChEBI" id="CHEBI:456216"/>
        <dbReference type="EC" id="2.7.11.25"/>
    </reaction>
</comment>
<sequence>MSPVGDETFLDTMDPLQSVPESPGASKQRESKENGTSLCTAIYDYEATADDELTLRRGDLVEVISKEISVSGDDGWWTGKVRDKEGIFPSNYVSQPHVLLQKEKNFGITEINFDEIVLSEVIGVGGFGKVYRGICGAEEVAVKAARTDTDQDISEIMDNVRQEAKLFSLLSHPNIITLKGACLVEPNICLVMEYARGGALNRVLSNNCKKLGLPPDVLVDWAYQIAEGMHYLHSDAPIPLIHRDLKSSNILINEKIVDNDFYGKTLKITDFGLAREMYRTTRMSAAGTYAWMAPEVIKSSLFSKGSDVWSYGVLLWELLTGEVPYKGIDGLAVAYGVAVQKLTLPIPSTCPEPFVRILDECWNPEPHQRPSFSEILNHLREIADSPFIDTPHESFRSMQQDWKQEIQEMFDEIRLKEKELRTREEELMRQTIEQQCHARVLRQREQELAEREIDLLGRELNIMILQQQQDDKPMPKKRRNKFRRGKVRRSNKRISGPSDFQHKLTVRTDPSYDRRDPRSPLSPEDSPPKSPLPRLRVIALPKGIKGKTWGPSSVQQKMKDRPFKAYSMSEATGKKFTNTSTPSLGYPQWYNTIGNASHDEAEWPTDLGLPKAHWPSVGPSTDDGESTDDSRTSPRNSLKRERKRTTASLYTMTAMLASVAVGFDIRTLNQFRQDELDFRHRKNSSASESYSRQGSLSFQHDLDDSPSMSQASTVRLISVTSTNDDHKHYLRQGSWQGFVDSTSNLTIKQNPAYNEETKAMAPVEPVQAATKTHRRTASADNNLSYLSHKRTPSDSSSPSYSSFTSTVKYDGTDPWSSPESDVSRLPNPPQAPPRRISLVLPSDTHPERPRTLDISPRPRPYSRAYLTPQPGTQDSPLGASPAAAATATPKHSTYTSDVSLSSVTLSPAHHYQAAGGAEMPRPTATPSPAHYYSPHHQGASELSRSPAHHYLPPHANPSHTPQHHQSPHPHVGGQTPSHAAQHYTSPQHQHHTPLHTPHHQPRSLEQRTSLLDEDVVGQKADDTMPLVREGQENKPRKLSVLELEEEFL</sequence>
<keyword evidence="15" id="KW-0175">Coiled coil</keyword>
<keyword evidence="8 14" id="KW-0547">Nucleotide-binding</keyword>
<feature type="compositionally biased region" description="Low complexity" evidence="16">
    <location>
        <begin position="879"/>
        <end position="891"/>
    </location>
</feature>
<dbReference type="Gene3D" id="2.30.30.40">
    <property type="entry name" value="SH3 Domains"/>
    <property type="match status" value="1"/>
</dbReference>
<feature type="compositionally biased region" description="Polar residues" evidence="16">
    <location>
        <begin position="684"/>
        <end position="698"/>
    </location>
</feature>
<feature type="region of interest" description="Disordered" evidence="16">
    <location>
        <begin position="1"/>
        <end position="33"/>
    </location>
</feature>
<dbReference type="InterPro" id="IPR008271">
    <property type="entry name" value="Ser/Thr_kinase_AS"/>
</dbReference>
<dbReference type="PRINTS" id="PR00109">
    <property type="entry name" value="TYRKINASE"/>
</dbReference>
<feature type="region of interest" description="Disordered" evidence="16">
    <location>
        <begin position="766"/>
        <end position="891"/>
    </location>
</feature>
<dbReference type="PRINTS" id="PR00452">
    <property type="entry name" value="SH3DOMAIN"/>
</dbReference>
<dbReference type="SUPFAM" id="SSF56112">
    <property type="entry name" value="Protein kinase-like (PK-like)"/>
    <property type="match status" value="1"/>
</dbReference>
<evidence type="ECO:0000256" key="3">
    <source>
        <dbReference type="ARBA" id="ARBA00012406"/>
    </source>
</evidence>